<accession>A0A178A2W3</accession>
<evidence type="ECO:0000256" key="1">
    <source>
        <dbReference type="ARBA" id="ARBA00022722"/>
    </source>
</evidence>
<dbReference type="EMBL" id="LDJR01000024">
    <property type="protein sequence ID" value="OAK74434.1"/>
    <property type="molecule type" value="Genomic_DNA"/>
</dbReference>
<dbReference type="PANTHER" id="PTHR12302">
    <property type="entry name" value="EBNA2 BINDING PROTEIN P100"/>
    <property type="match status" value="1"/>
</dbReference>
<gene>
    <name evidence="6" type="ORF">ABB05_04215</name>
</gene>
<dbReference type="PROSITE" id="PS50830">
    <property type="entry name" value="TNASE_3"/>
    <property type="match status" value="1"/>
</dbReference>
<keyword evidence="1" id="KW-0540">Nuclease</keyword>
<evidence type="ECO:0000256" key="3">
    <source>
        <dbReference type="ARBA" id="ARBA00022801"/>
    </source>
</evidence>
<feature type="region of interest" description="Disordered" evidence="4">
    <location>
        <begin position="146"/>
        <end position="258"/>
    </location>
</feature>
<dbReference type="STRING" id="217031.ABB05_04215"/>
<keyword evidence="2" id="KW-0255">Endonuclease</keyword>
<dbReference type="InterPro" id="IPR016071">
    <property type="entry name" value="Staphylococal_nuclease_OB-fold"/>
</dbReference>
<dbReference type="InterPro" id="IPR035437">
    <property type="entry name" value="SNase_OB-fold_sf"/>
</dbReference>
<name>A0A178A2W3_9BACI</name>
<evidence type="ECO:0000256" key="4">
    <source>
        <dbReference type="SAM" id="MobiDB-lite"/>
    </source>
</evidence>
<dbReference type="SMART" id="SM00318">
    <property type="entry name" value="SNc"/>
    <property type="match status" value="1"/>
</dbReference>
<sequence>MPAERSPPSDVDGVKAEVTKVMDGLTLLVELDGKEEEVSLSSVAVPAAKHSQNGEQPFGTEAFEFTAKTLEGKSVTIERESEEKDKDGRFLAYIWIEDVLFNKTLIEKGFAKVEDSSTNSKYLDDFKLTEDKAKEKELGIWSIKNYVQEDGFKDPEQKQEKVASEAKKESKENKSVATTPAPKKDSEKLATAPKEEKPASTKSKPKVQEETKAKAQTKTETASKPKAESNTASTPTPAPAKTPDPPAQPASCDIKGSQTGIYHVPGSTYYERTKNVAKWFCSVEEAENAGYRAPKR</sequence>
<dbReference type="Pfam" id="PF00565">
    <property type="entry name" value="SNase"/>
    <property type="match status" value="1"/>
</dbReference>
<comment type="caution">
    <text evidence="6">The sequence shown here is derived from an EMBL/GenBank/DDBJ whole genome shotgun (WGS) entry which is preliminary data.</text>
</comment>
<protein>
    <recommendedName>
        <fullName evidence="5">TNase-like domain-containing protein</fullName>
    </recommendedName>
</protein>
<dbReference type="SUPFAM" id="SSF50199">
    <property type="entry name" value="Staphylococcal nuclease"/>
    <property type="match status" value="1"/>
</dbReference>
<feature type="domain" description="TNase-like" evidence="5">
    <location>
        <begin position="12"/>
        <end position="143"/>
    </location>
</feature>
<evidence type="ECO:0000256" key="2">
    <source>
        <dbReference type="ARBA" id="ARBA00022759"/>
    </source>
</evidence>
<proteinExistence type="predicted"/>
<reference evidence="6 7" key="1">
    <citation type="submission" date="2015-05" db="EMBL/GenBank/DDBJ databases">
        <title>Comparison of genome.</title>
        <authorList>
            <person name="Zheng Z."/>
            <person name="Sun M."/>
        </authorList>
    </citation>
    <scope>NUCLEOTIDE SEQUENCE [LARGE SCALE GENOMIC DNA]</scope>
    <source>
        <strain evidence="6 7">G25-74</strain>
    </source>
</reference>
<dbReference type="PANTHER" id="PTHR12302:SF3">
    <property type="entry name" value="SERINE_THREONINE-PROTEIN KINASE 31"/>
    <property type="match status" value="1"/>
</dbReference>
<evidence type="ECO:0000259" key="5">
    <source>
        <dbReference type="PROSITE" id="PS50830"/>
    </source>
</evidence>
<organism evidence="6 7">
    <name type="scientific">Lederbergia galactosidilytica</name>
    <dbReference type="NCBI Taxonomy" id="217031"/>
    <lineage>
        <taxon>Bacteria</taxon>
        <taxon>Bacillati</taxon>
        <taxon>Bacillota</taxon>
        <taxon>Bacilli</taxon>
        <taxon>Bacillales</taxon>
        <taxon>Bacillaceae</taxon>
        <taxon>Lederbergia</taxon>
    </lineage>
</organism>
<evidence type="ECO:0000313" key="6">
    <source>
        <dbReference type="EMBL" id="OAK74434.1"/>
    </source>
</evidence>
<keyword evidence="3" id="KW-0378">Hydrolase</keyword>
<dbReference type="Proteomes" id="UP000077881">
    <property type="component" value="Unassembled WGS sequence"/>
</dbReference>
<feature type="compositionally biased region" description="Basic and acidic residues" evidence="4">
    <location>
        <begin position="182"/>
        <end position="199"/>
    </location>
</feature>
<dbReference type="AlphaFoldDB" id="A0A178A2W3"/>
<keyword evidence="7" id="KW-1185">Reference proteome</keyword>
<dbReference type="Gene3D" id="2.40.50.90">
    <property type="match status" value="1"/>
</dbReference>
<dbReference type="GO" id="GO:0004519">
    <property type="term" value="F:endonuclease activity"/>
    <property type="evidence" value="ECO:0007669"/>
    <property type="project" value="UniProtKB-KW"/>
</dbReference>
<feature type="compositionally biased region" description="Pro residues" evidence="4">
    <location>
        <begin position="236"/>
        <end position="248"/>
    </location>
</feature>
<dbReference type="PATRIC" id="fig|217031.6.peg.915"/>
<evidence type="ECO:0000313" key="7">
    <source>
        <dbReference type="Proteomes" id="UP000077881"/>
    </source>
</evidence>
<feature type="compositionally biased region" description="Basic and acidic residues" evidence="4">
    <location>
        <begin position="150"/>
        <end position="174"/>
    </location>
</feature>
<dbReference type="GO" id="GO:0016787">
    <property type="term" value="F:hydrolase activity"/>
    <property type="evidence" value="ECO:0007669"/>
    <property type="project" value="UniProtKB-KW"/>
</dbReference>